<evidence type="ECO:0000313" key="2">
    <source>
        <dbReference type="Proteomes" id="UP000256373"/>
    </source>
</evidence>
<keyword evidence="2" id="KW-1185">Reference proteome</keyword>
<dbReference type="EMBL" id="QNUL01000005">
    <property type="protein sequence ID" value="REA62453.1"/>
    <property type="molecule type" value="Genomic_DNA"/>
</dbReference>
<protein>
    <submittedName>
        <fullName evidence="1">Uncharacterized protein</fullName>
    </submittedName>
</protein>
<sequence>MLRLVLLVFLISYACVYSAFGQRGPIKKPAVTPAISAPKTPVVVPDTLGNTIDLDTMTGDSIVTEREADEMAAKAEQIAKDTINAYKIAIDDISYLSVCPGTTINIPFSLSGPFDDENTYVAHIIDASGKSIAISLPVKKSPAKAVIPSYKKGGEIYYLQIVSNMSVVKSPPVSIRLLQTPTARLEVVDGTQAARIMPGQEAHLRVQLGGTAPWSFRLSDSTTVLSTLTNPHYLIVKPSEIKNYQISGVSNACGSGTTSGEVIVNVDNNPEPKLELKEADKIARLCNNIPFQVPFSATGKFKAGNKFTVQIADRTGTFKNLSSPDSSGYITTQIPETYKPGEYRLRVTSSAPYLTTQVAKITIVSPTTTVLQKDSLFLDENETGELTVAFNGGGPPWFVLLSDGTYENNIQESPYKVKVKPYYDTNYQITSAGGLCGVGKFSGRAKVAVKAPPVAITLEKLSQNVVCSGSILEIPYKTAGRYNPGNKFVVQMTDKNGRFVDLPTTITPTTMNVKLTSVSSSDTIRAHKIRIISSSPAVSSAIEEIDIISPNKAIGEVSGKGIITAGRSTRIQLKFKNGLPPWSFTLSDGTSINGTFLNPYLISVSPTATTEYTLTSVKSGCGTGTSKGAAVITVEK</sequence>
<evidence type="ECO:0000313" key="1">
    <source>
        <dbReference type="EMBL" id="REA62453.1"/>
    </source>
</evidence>
<accession>A0A3D8YDA1</accession>
<organism evidence="1 2">
    <name type="scientific">Dyadobacter luteus</name>
    <dbReference type="NCBI Taxonomy" id="2259619"/>
    <lineage>
        <taxon>Bacteria</taxon>
        <taxon>Pseudomonadati</taxon>
        <taxon>Bacteroidota</taxon>
        <taxon>Cytophagia</taxon>
        <taxon>Cytophagales</taxon>
        <taxon>Spirosomataceae</taxon>
        <taxon>Dyadobacter</taxon>
    </lineage>
</organism>
<dbReference type="Proteomes" id="UP000256373">
    <property type="component" value="Unassembled WGS sequence"/>
</dbReference>
<name>A0A3D8YDA1_9BACT</name>
<dbReference type="AlphaFoldDB" id="A0A3D8YDA1"/>
<comment type="caution">
    <text evidence="1">The sequence shown here is derived from an EMBL/GenBank/DDBJ whole genome shotgun (WGS) entry which is preliminary data.</text>
</comment>
<dbReference type="PROSITE" id="PS51257">
    <property type="entry name" value="PROKAR_LIPOPROTEIN"/>
    <property type="match status" value="1"/>
</dbReference>
<proteinExistence type="predicted"/>
<dbReference type="RefSeq" id="WP_115830484.1">
    <property type="nucleotide sequence ID" value="NZ_QNUL01000005.1"/>
</dbReference>
<reference evidence="1 2" key="1">
    <citation type="submission" date="2018-07" db="EMBL/GenBank/DDBJ databases">
        <title>Dyadobacter roseus sp. nov., isolated from rose rhizosphere soil.</title>
        <authorList>
            <person name="Chen L."/>
        </authorList>
    </citation>
    <scope>NUCLEOTIDE SEQUENCE [LARGE SCALE GENOMIC DNA]</scope>
    <source>
        <strain evidence="1 2">RS19</strain>
    </source>
</reference>
<dbReference type="OrthoDB" id="903241at2"/>
<gene>
    <name evidence="1" type="ORF">DSL64_09375</name>
</gene>